<feature type="compositionally biased region" description="Basic and acidic residues" evidence="1">
    <location>
        <begin position="16"/>
        <end position="30"/>
    </location>
</feature>
<feature type="compositionally biased region" description="Low complexity" evidence="1">
    <location>
        <begin position="32"/>
        <end position="46"/>
    </location>
</feature>
<gene>
    <name evidence="2" type="ORF">DCS_01618</name>
</gene>
<protein>
    <submittedName>
        <fullName evidence="2">Meiotically up-regulated 65 protein</fullName>
    </submittedName>
</protein>
<feature type="compositionally biased region" description="Polar residues" evidence="1">
    <location>
        <begin position="266"/>
        <end position="280"/>
    </location>
</feature>
<feature type="region of interest" description="Disordered" evidence="1">
    <location>
        <begin position="459"/>
        <end position="482"/>
    </location>
</feature>
<dbReference type="AlphaFoldDB" id="A0A151GTT2"/>
<dbReference type="EMBL" id="LAYC01000001">
    <property type="protein sequence ID" value="KYK60481.1"/>
    <property type="molecule type" value="Genomic_DNA"/>
</dbReference>
<name>A0A151GTT2_DRECN</name>
<dbReference type="InParanoid" id="A0A151GTT2"/>
<evidence type="ECO:0000256" key="1">
    <source>
        <dbReference type="SAM" id="MobiDB-lite"/>
    </source>
</evidence>
<reference evidence="2 3" key="1">
    <citation type="journal article" date="2016" name="Sci. Rep.">
        <title>Insights into Adaptations to a Near-Obligate Nematode Endoparasitic Lifestyle from the Finished Genome of Drechmeria coniospora.</title>
        <authorList>
            <person name="Zhang L."/>
            <person name="Zhou Z."/>
            <person name="Guo Q."/>
            <person name="Fokkens L."/>
            <person name="Miskei M."/>
            <person name="Pocsi I."/>
            <person name="Zhang W."/>
            <person name="Chen M."/>
            <person name="Wang L."/>
            <person name="Sun Y."/>
            <person name="Donzelli B.G."/>
            <person name="Gibson D.M."/>
            <person name="Nelson D.R."/>
            <person name="Luo J.G."/>
            <person name="Rep M."/>
            <person name="Liu H."/>
            <person name="Yang S."/>
            <person name="Wang J."/>
            <person name="Krasnoff S.B."/>
            <person name="Xu Y."/>
            <person name="Molnar I."/>
            <person name="Lin M."/>
        </authorList>
    </citation>
    <scope>NUCLEOTIDE SEQUENCE [LARGE SCALE GENOMIC DNA]</scope>
    <source>
        <strain evidence="2 3">ARSEF 6962</strain>
    </source>
</reference>
<feature type="region of interest" description="Disordered" evidence="1">
    <location>
        <begin position="1"/>
        <end position="117"/>
    </location>
</feature>
<keyword evidence="3" id="KW-1185">Reference proteome</keyword>
<evidence type="ECO:0000313" key="3">
    <source>
        <dbReference type="Proteomes" id="UP000076580"/>
    </source>
</evidence>
<comment type="caution">
    <text evidence="2">The sequence shown here is derived from an EMBL/GenBank/DDBJ whole genome shotgun (WGS) entry which is preliminary data.</text>
</comment>
<proteinExistence type="predicted"/>
<dbReference type="RefSeq" id="XP_040659833.1">
    <property type="nucleotide sequence ID" value="XM_040798950.1"/>
</dbReference>
<dbReference type="GeneID" id="63714261"/>
<dbReference type="OrthoDB" id="72441at2759"/>
<dbReference type="STRING" id="98403.A0A151GTT2"/>
<feature type="region of interest" description="Disordered" evidence="1">
    <location>
        <begin position="258"/>
        <end position="313"/>
    </location>
</feature>
<sequence>MVKVRSSRRVTGLRPSDYDHEIGLVNHDEPVSPTSPTAQSSSAGTQNTSPESQSALLVHDAGRERPTPRIQGDQPRPVSGGQHNRTGSPGRIDEEDREADSLSCGGAPHEAALPQPALRPSIEVQAPSAEHLRNPRVQVAGKKAEIKRETTVDILYENERGGFLCGIALFSSKALGGLDPPAWTNAYHKTSPTNIFTAQVPDPSWEWVWPEWRLYHQEGEDEGGWEYSFAFSRTFSWHRASWWNSFVRKRTWIRKRAKKKGADVSSEPQMLNANHPANHSPSDRSPRLNGSSAASSRAPSKPGMSKVSHSDIGEDRRDIESIEALMQTLRQARIDREKLEAVDNYLEHAMDLSALQDEMHEIMSFFVFQASRRQLLSHMMKKHDGTIQELEKMATEPSTKLLRRREALDAAIVHADEEVRRLAYWSDIKHMADSGEVGSSSGANQCWFDTDAYQGLDHNGPASPTGCTLPGKQPGPTPVILQ</sequence>
<feature type="compositionally biased region" description="Pro residues" evidence="1">
    <location>
        <begin position="473"/>
        <end position="482"/>
    </location>
</feature>
<evidence type="ECO:0000313" key="2">
    <source>
        <dbReference type="EMBL" id="KYK60481.1"/>
    </source>
</evidence>
<feature type="compositionally biased region" description="Low complexity" evidence="1">
    <location>
        <begin position="291"/>
        <end position="300"/>
    </location>
</feature>
<dbReference type="Proteomes" id="UP000076580">
    <property type="component" value="Chromosome 01"/>
</dbReference>
<organism evidence="2 3">
    <name type="scientific">Drechmeria coniospora</name>
    <name type="common">Nematophagous fungus</name>
    <name type="synonym">Meria coniospora</name>
    <dbReference type="NCBI Taxonomy" id="98403"/>
    <lineage>
        <taxon>Eukaryota</taxon>
        <taxon>Fungi</taxon>
        <taxon>Dikarya</taxon>
        <taxon>Ascomycota</taxon>
        <taxon>Pezizomycotina</taxon>
        <taxon>Sordariomycetes</taxon>
        <taxon>Hypocreomycetidae</taxon>
        <taxon>Hypocreales</taxon>
        <taxon>Ophiocordycipitaceae</taxon>
        <taxon>Drechmeria</taxon>
    </lineage>
</organism>
<accession>A0A151GTT2</accession>